<gene>
    <name evidence="1" type="ORF">IAC53_03780</name>
</gene>
<dbReference type="PANTHER" id="PTHR10285">
    <property type="entry name" value="URIDINE KINASE"/>
    <property type="match status" value="1"/>
</dbReference>
<evidence type="ECO:0000313" key="2">
    <source>
        <dbReference type="Proteomes" id="UP000824071"/>
    </source>
</evidence>
<reference evidence="1" key="2">
    <citation type="journal article" date="2021" name="PeerJ">
        <title>Extensive microbial diversity within the chicken gut microbiome revealed by metagenomics and culture.</title>
        <authorList>
            <person name="Gilroy R."/>
            <person name="Ravi A."/>
            <person name="Getino M."/>
            <person name="Pursley I."/>
            <person name="Horton D.L."/>
            <person name="Alikhan N.F."/>
            <person name="Baker D."/>
            <person name="Gharbi K."/>
            <person name="Hall N."/>
            <person name="Watson M."/>
            <person name="Adriaenssens E.M."/>
            <person name="Foster-Nyarko E."/>
            <person name="Jarju S."/>
            <person name="Secka A."/>
            <person name="Antonio M."/>
            <person name="Oren A."/>
            <person name="Chaudhuri R.R."/>
            <person name="La Ragione R."/>
            <person name="Hildebrand F."/>
            <person name="Pallen M.J."/>
        </authorList>
    </citation>
    <scope>NUCLEOTIDE SEQUENCE</scope>
    <source>
        <strain evidence="1">ChiGjej1B1-19959</strain>
    </source>
</reference>
<organism evidence="1 2">
    <name type="scientific">Candidatus Fimenecus excrementigallinarum</name>
    <dbReference type="NCBI Taxonomy" id="2840816"/>
    <lineage>
        <taxon>Bacteria</taxon>
        <taxon>Bacillati</taxon>
        <taxon>Bacillota</taxon>
        <taxon>Clostridia</taxon>
        <taxon>Candidatus Fimenecus</taxon>
    </lineage>
</organism>
<protein>
    <submittedName>
        <fullName evidence="1">Phosphoribulokinase</fullName>
    </submittedName>
</protein>
<proteinExistence type="predicted"/>
<accession>A0A9D1LEC0</accession>
<name>A0A9D1LEC0_9FIRM</name>
<evidence type="ECO:0000313" key="1">
    <source>
        <dbReference type="EMBL" id="HIU35711.1"/>
    </source>
</evidence>
<dbReference type="EMBL" id="DVMW01000026">
    <property type="protein sequence ID" value="HIU35711.1"/>
    <property type="molecule type" value="Genomic_DNA"/>
</dbReference>
<dbReference type="Proteomes" id="UP000824071">
    <property type="component" value="Unassembled WGS sequence"/>
</dbReference>
<dbReference type="Gene3D" id="3.40.50.300">
    <property type="entry name" value="P-loop containing nucleotide triphosphate hydrolases"/>
    <property type="match status" value="1"/>
</dbReference>
<reference evidence="1" key="1">
    <citation type="submission" date="2020-10" db="EMBL/GenBank/DDBJ databases">
        <authorList>
            <person name="Gilroy R."/>
        </authorList>
    </citation>
    <scope>NUCLEOTIDE SEQUENCE</scope>
    <source>
        <strain evidence="1">ChiGjej1B1-19959</strain>
    </source>
</reference>
<dbReference type="InterPro" id="IPR027417">
    <property type="entry name" value="P-loop_NTPase"/>
</dbReference>
<sequence>MPFLPLLARIDTLLKDGPVLVAVDGGSASGKTELGAMLCALYGCTVLHMDDFFLRPQQRTPERYAEPGGNVDRERFLEEVLRPLKARKPIAYRRFSCQTMTLQPAQTLLPDRLTVVEGTYALHPDLAGYYDLSVFLEIDPQLQRERLSRRETPESLHRFMSVWIPLEQAYFDALCVPQRCDLRIRAADER</sequence>
<comment type="caution">
    <text evidence="1">The sequence shown here is derived from an EMBL/GenBank/DDBJ whole genome shotgun (WGS) entry which is preliminary data.</text>
</comment>
<dbReference type="SUPFAM" id="SSF52540">
    <property type="entry name" value="P-loop containing nucleoside triphosphate hydrolases"/>
    <property type="match status" value="1"/>
</dbReference>
<dbReference type="AlphaFoldDB" id="A0A9D1LEC0"/>